<proteinExistence type="predicted"/>
<keyword evidence="3" id="KW-1185">Reference proteome</keyword>
<dbReference type="RefSeq" id="WP_386667118.1">
    <property type="nucleotide sequence ID" value="NZ_JBHLTG010000001.1"/>
</dbReference>
<gene>
    <name evidence="2" type="ORF">ACFFGH_08845</name>
</gene>
<feature type="signal peptide" evidence="1">
    <location>
        <begin position="1"/>
        <end position="26"/>
    </location>
</feature>
<sequence length="298" mass="32252">MNPATCRSVALASALVIAFFAPAALAEEIERLSFVSEPGDPVGLGQQMTLSPLYESGGESSIWVSGRGADGGYSLYIQTPGDGPLRPGVYENAHGGEVEYDPARPLLFFQHESGRCSVVSGRFEISDVKIERSGYVERFRATFEQRCAGSTATLWGQVDIVKPALDPVTTFDIKIQPVVELVRSPWHPGYEDVFGRFVATCNNSTGGTFEATLVQRGPGGTVVRATVSDRMGCSPEGSRESAVFPTGVFRPGRATLTVDAFVVDPVQGEEGAYISARQTREVMLRPTRPDRRTRPSKR</sequence>
<organism evidence="2 3">
    <name type="scientific">Lysobacter korlensis</name>
    <dbReference type="NCBI Taxonomy" id="553636"/>
    <lineage>
        <taxon>Bacteria</taxon>
        <taxon>Pseudomonadati</taxon>
        <taxon>Pseudomonadota</taxon>
        <taxon>Gammaproteobacteria</taxon>
        <taxon>Lysobacterales</taxon>
        <taxon>Lysobacteraceae</taxon>
        <taxon>Lysobacter</taxon>
    </lineage>
</organism>
<name>A0ABV6RLT5_9GAMM</name>
<dbReference type="EMBL" id="JBHLTG010000001">
    <property type="protein sequence ID" value="MFC0677946.1"/>
    <property type="molecule type" value="Genomic_DNA"/>
</dbReference>
<evidence type="ECO:0000256" key="1">
    <source>
        <dbReference type="SAM" id="SignalP"/>
    </source>
</evidence>
<accession>A0ABV6RLT5</accession>
<comment type="caution">
    <text evidence="2">The sequence shown here is derived from an EMBL/GenBank/DDBJ whole genome shotgun (WGS) entry which is preliminary data.</text>
</comment>
<evidence type="ECO:0000313" key="3">
    <source>
        <dbReference type="Proteomes" id="UP001589896"/>
    </source>
</evidence>
<keyword evidence="1" id="KW-0732">Signal</keyword>
<feature type="chain" id="PRO_5045533817" evidence="1">
    <location>
        <begin position="27"/>
        <end position="298"/>
    </location>
</feature>
<protein>
    <submittedName>
        <fullName evidence="2">Uncharacterized protein</fullName>
    </submittedName>
</protein>
<reference evidence="2 3" key="1">
    <citation type="submission" date="2024-09" db="EMBL/GenBank/DDBJ databases">
        <authorList>
            <person name="Sun Q."/>
            <person name="Mori K."/>
        </authorList>
    </citation>
    <scope>NUCLEOTIDE SEQUENCE [LARGE SCALE GENOMIC DNA]</scope>
    <source>
        <strain evidence="2 3">KCTC 23076</strain>
    </source>
</reference>
<evidence type="ECO:0000313" key="2">
    <source>
        <dbReference type="EMBL" id="MFC0677946.1"/>
    </source>
</evidence>
<dbReference type="Proteomes" id="UP001589896">
    <property type="component" value="Unassembled WGS sequence"/>
</dbReference>